<evidence type="ECO:0000313" key="1">
    <source>
        <dbReference type="EMBL" id="ADD96117.1"/>
    </source>
</evidence>
<accession>D6PK66</accession>
<dbReference type="EMBL" id="GU943119">
    <property type="protein sequence ID" value="ADD96117.1"/>
    <property type="molecule type" value="Genomic_DNA"/>
</dbReference>
<proteinExistence type="predicted"/>
<reference evidence="1" key="1">
    <citation type="journal article" date="2010" name="ISME J.">
        <title>Metagenome of the Mediterranean deep chlorophyll maximum studied by direct and fosmid library 454 pyrosequencing.</title>
        <authorList>
            <person name="Ghai R."/>
            <person name="Martin-Cuadrado A.B."/>
            <person name="Molto A.G."/>
            <person name="Heredia I.G."/>
            <person name="Cabrera R."/>
            <person name="Martin J."/>
            <person name="Verdu M."/>
            <person name="Deschamps P."/>
            <person name="Moreira D."/>
            <person name="Lopez-Garcia P."/>
            <person name="Mira A."/>
            <person name="Rodriguez-Valera F."/>
        </authorList>
    </citation>
    <scope>NUCLEOTIDE SEQUENCE</scope>
</reference>
<name>D6PK66_9ZZZZ</name>
<sequence length="116" mass="13005">MPPALTGEIYSQSTAYNQNDQVYDKTQGNFYVANQSVASGADNSPTTQPTYWDLVTVPELFADYLIRGTYADYLRHNGELDRARVAESDARGALDHELLKLHTQQGQTTRLQVSTY</sequence>
<organism evidence="1">
    <name type="scientific">uncultured organism MedDCM-OCT-S04-C6</name>
    <dbReference type="NCBI Taxonomy" id="743618"/>
    <lineage>
        <taxon>unclassified sequences</taxon>
        <taxon>environmental samples</taxon>
    </lineage>
</organism>
<dbReference type="AlphaFoldDB" id="D6PK66"/>
<protein>
    <submittedName>
        <fullName evidence="1">Uncharacterized protein</fullName>
    </submittedName>
</protein>